<evidence type="ECO:0000313" key="2">
    <source>
        <dbReference type="Proteomes" id="UP000182975"/>
    </source>
</evidence>
<dbReference type="PANTHER" id="PTHR30087">
    <property type="entry name" value="INNER MEMBRANE PROTEIN"/>
    <property type="match status" value="1"/>
</dbReference>
<dbReference type="AlphaFoldDB" id="A0A172RX32"/>
<accession>A0A172RX32</accession>
<dbReference type="InterPro" id="IPR007553">
    <property type="entry name" value="2-thiour_desulf"/>
</dbReference>
<dbReference type="Pfam" id="PF04463">
    <property type="entry name" value="2-thiour_desulf"/>
    <property type="match status" value="1"/>
</dbReference>
<organism evidence="1 2">
    <name type="scientific">Denitrobacterium detoxificans</name>
    <dbReference type="NCBI Taxonomy" id="79604"/>
    <lineage>
        <taxon>Bacteria</taxon>
        <taxon>Bacillati</taxon>
        <taxon>Actinomycetota</taxon>
        <taxon>Coriobacteriia</taxon>
        <taxon>Eggerthellales</taxon>
        <taxon>Eggerthellaceae</taxon>
        <taxon>Denitrobacterium</taxon>
    </lineage>
</organism>
<protein>
    <submittedName>
        <fullName evidence="1">Uncharacterized conserved protein YbbK, DUF523 family</fullName>
    </submittedName>
</protein>
<dbReference type="OrthoDB" id="9132139at2"/>
<reference evidence="2" key="1">
    <citation type="submission" date="2016-10" db="EMBL/GenBank/DDBJ databases">
        <authorList>
            <person name="Varghese N."/>
        </authorList>
    </citation>
    <scope>NUCLEOTIDE SEQUENCE [LARGE SCALE GENOMIC DNA]</scope>
    <source>
        <strain evidence="2">DSM 21843</strain>
    </source>
</reference>
<dbReference type="Proteomes" id="UP000182975">
    <property type="component" value="Unassembled WGS sequence"/>
</dbReference>
<dbReference type="STRING" id="79604.AAY81_03075"/>
<dbReference type="PATRIC" id="fig|79604.3.peg.625"/>
<dbReference type="EMBL" id="FOEC01000003">
    <property type="protein sequence ID" value="SEO62586.1"/>
    <property type="molecule type" value="Genomic_DNA"/>
</dbReference>
<keyword evidence="2" id="KW-1185">Reference proteome</keyword>
<proteinExistence type="predicted"/>
<sequence>MTSNDLPPLLVSACLMGEPCRYDGKDYPCPAVRKLANTRTLIPICPEVMAGLPTPRACAELQPSGRVVDADDIDRTAAFEAGAAEAVRIAREHGCTQAILKSKSPSCGKGLIYDGTFSGTLVPGMGKAAQALIDAGIEVLSENDCADLQS</sequence>
<dbReference type="RefSeq" id="WP_066661230.1">
    <property type="nucleotide sequence ID" value="NZ_CP011402.1"/>
</dbReference>
<gene>
    <name evidence="1" type="ORF">SAMN02910314_00701</name>
</gene>
<dbReference type="PANTHER" id="PTHR30087:SF1">
    <property type="entry name" value="HYPOTHETICAL CYTOSOLIC PROTEIN"/>
    <property type="match status" value="1"/>
</dbReference>
<evidence type="ECO:0000313" key="1">
    <source>
        <dbReference type="EMBL" id="SEO62586.1"/>
    </source>
</evidence>
<name>A0A172RX32_9ACTN</name>
<dbReference type="KEGG" id="ddt:AAY81_03075"/>